<dbReference type="SUPFAM" id="SSF51120">
    <property type="entry name" value="beta-Roll"/>
    <property type="match status" value="1"/>
</dbReference>
<dbReference type="PROSITE" id="PS50213">
    <property type="entry name" value="FAS1"/>
    <property type="match status" value="2"/>
</dbReference>
<name>A0ABV7TIQ5_9RHOB</name>
<proteinExistence type="predicted"/>
<gene>
    <name evidence="4" type="ORF">ACFORG_15550</name>
</gene>
<dbReference type="PRINTS" id="PR00313">
    <property type="entry name" value="CABNDNGRPT"/>
</dbReference>
<dbReference type="Gene3D" id="2.30.180.10">
    <property type="entry name" value="FAS1 domain"/>
    <property type="match status" value="2"/>
</dbReference>
<dbReference type="PANTHER" id="PTHR38340">
    <property type="entry name" value="S-LAYER PROTEIN"/>
    <property type="match status" value="1"/>
</dbReference>
<accession>A0ABV7TIQ5</accession>
<dbReference type="InterPro" id="IPR011049">
    <property type="entry name" value="Serralysin-like_metalloprot_C"/>
</dbReference>
<dbReference type="RefSeq" id="WP_386736441.1">
    <property type="nucleotide sequence ID" value="NZ_JBHRXI010000016.1"/>
</dbReference>
<comment type="caution">
    <text evidence="4">The sequence shown here is derived from an EMBL/GenBank/DDBJ whole genome shotgun (WGS) entry which is preliminary data.</text>
</comment>
<dbReference type="Pfam" id="PF02469">
    <property type="entry name" value="Fasciclin"/>
    <property type="match status" value="2"/>
</dbReference>
<keyword evidence="2" id="KW-0964">Secreted</keyword>
<dbReference type="InterPro" id="IPR036378">
    <property type="entry name" value="FAS1_dom_sf"/>
</dbReference>
<dbReference type="Gene3D" id="2.150.10.10">
    <property type="entry name" value="Serralysin-like metalloprotease, C-terminal"/>
    <property type="match status" value="2"/>
</dbReference>
<dbReference type="PROSITE" id="PS00330">
    <property type="entry name" value="HEMOLYSIN_CALCIUM"/>
    <property type="match status" value="2"/>
</dbReference>
<protein>
    <submittedName>
        <fullName evidence="4">Fasciclin domain-containing protein</fullName>
    </submittedName>
</protein>
<dbReference type="InterPro" id="IPR050557">
    <property type="entry name" value="RTX_toxin/Mannuronan_C5-epim"/>
</dbReference>
<keyword evidence="5" id="KW-1185">Reference proteome</keyword>
<comment type="subcellular location">
    <subcellularLocation>
        <location evidence="1">Secreted</location>
    </subcellularLocation>
</comment>
<evidence type="ECO:0000256" key="2">
    <source>
        <dbReference type="ARBA" id="ARBA00022525"/>
    </source>
</evidence>
<evidence type="ECO:0000259" key="3">
    <source>
        <dbReference type="PROSITE" id="PS50213"/>
    </source>
</evidence>
<dbReference type="InterPro" id="IPR001343">
    <property type="entry name" value="Hemolysn_Ca-bd"/>
</dbReference>
<evidence type="ECO:0000313" key="5">
    <source>
        <dbReference type="Proteomes" id="UP001595629"/>
    </source>
</evidence>
<dbReference type="InterPro" id="IPR018511">
    <property type="entry name" value="Hemolysin-typ_Ca-bd_CS"/>
</dbReference>
<evidence type="ECO:0000256" key="1">
    <source>
        <dbReference type="ARBA" id="ARBA00004613"/>
    </source>
</evidence>
<feature type="domain" description="FAS1" evidence="3">
    <location>
        <begin position="183"/>
        <end position="349"/>
    </location>
</feature>
<organism evidence="4 5">
    <name type="scientific">Lutimaribacter marinistellae</name>
    <dbReference type="NCBI Taxonomy" id="1820329"/>
    <lineage>
        <taxon>Bacteria</taxon>
        <taxon>Pseudomonadati</taxon>
        <taxon>Pseudomonadota</taxon>
        <taxon>Alphaproteobacteria</taxon>
        <taxon>Rhodobacterales</taxon>
        <taxon>Roseobacteraceae</taxon>
        <taxon>Lutimaribacter</taxon>
    </lineage>
</organism>
<dbReference type="InterPro" id="IPR000782">
    <property type="entry name" value="FAS1_domain"/>
</dbReference>
<dbReference type="EMBL" id="JBHRXI010000016">
    <property type="protein sequence ID" value="MFC3615180.1"/>
    <property type="molecule type" value="Genomic_DNA"/>
</dbReference>
<dbReference type="SUPFAM" id="SSF82153">
    <property type="entry name" value="FAS1 domain"/>
    <property type="match status" value="2"/>
</dbReference>
<sequence length="623" mass="66209">MATLFEYATQSGSYTTFRSLVEFTDTALPASDLAGTLDDQQADLTLFAPTDTAFAWLAQDLGFAGDASDAAAITGFLTQNVPAQTLHDTLTYHLIGTALSPTEIAEAGTLTTLQGGTFTLDIPRLVPAERGWLLTDREPDLNDPFLEITESGARELDNGAFYQLDRVLLPLDLAGNDAPLLLDIVMAGGPITIRDIQMFRHVVTRADMTRADLIPYLNDVEADLTVFVPSDEAFVRAAARFGFDEEAHTGLLRHVYEGRAIDHFLRAVNLFSAGDLVPALRDIVQMHLVDESLQWRQMTEHQVPTLHGLNVTVDGLRVHNDASNLPDPEITTPDIRASNGTLHVIESVLMPFDIPPFDGSDDVDIVFSFTSGANIETGDGDDLVDASILSQVVHGGAGNDIIVGNYGFNYGSKRFFGEAGNDTLVGGTESDTLDGGDGDDVIRGGFLHDTILAGDGNDTVSDDENNDLIYGQGGDDVLSGGHGADLLAGQEGNDVLSGGALGDVLFGNAGDDFLNGGSGFDRLNGGDGADRFYHAGVASHGTDWIQDFDHAQGDLLIFGGTATADDFAVHSVHTDLPVRPGDAGIEELFVGYKGQVIFALVDGAANDAIMMRLADGTAFDLLS</sequence>
<feature type="domain" description="FAS1" evidence="3">
    <location>
        <begin position="1"/>
        <end position="168"/>
    </location>
</feature>
<evidence type="ECO:0000313" key="4">
    <source>
        <dbReference type="EMBL" id="MFC3615180.1"/>
    </source>
</evidence>
<dbReference type="Proteomes" id="UP001595629">
    <property type="component" value="Unassembled WGS sequence"/>
</dbReference>
<dbReference type="Pfam" id="PF00353">
    <property type="entry name" value="HemolysinCabind"/>
    <property type="match status" value="4"/>
</dbReference>
<dbReference type="SMART" id="SM00554">
    <property type="entry name" value="FAS1"/>
    <property type="match status" value="2"/>
</dbReference>
<reference evidence="5" key="1">
    <citation type="journal article" date="2019" name="Int. J. Syst. Evol. Microbiol.">
        <title>The Global Catalogue of Microorganisms (GCM) 10K type strain sequencing project: providing services to taxonomists for standard genome sequencing and annotation.</title>
        <authorList>
            <consortium name="The Broad Institute Genomics Platform"/>
            <consortium name="The Broad Institute Genome Sequencing Center for Infectious Disease"/>
            <person name="Wu L."/>
            <person name="Ma J."/>
        </authorList>
    </citation>
    <scope>NUCLEOTIDE SEQUENCE [LARGE SCALE GENOMIC DNA]</scope>
    <source>
        <strain evidence="5">KCTC 42911</strain>
    </source>
</reference>
<dbReference type="PANTHER" id="PTHR38340:SF1">
    <property type="entry name" value="S-LAYER PROTEIN"/>
    <property type="match status" value="1"/>
</dbReference>